<protein>
    <submittedName>
        <fullName evidence="2">Alpha/beta hydrolase</fullName>
    </submittedName>
</protein>
<dbReference type="SUPFAM" id="SSF53474">
    <property type="entry name" value="alpha/beta-Hydrolases"/>
    <property type="match status" value="1"/>
</dbReference>
<name>A0A6M4M8E9_9ALTE</name>
<dbReference type="InterPro" id="IPR029058">
    <property type="entry name" value="AB_hydrolase_fold"/>
</dbReference>
<dbReference type="KEGG" id="apel:CA267_001125"/>
<dbReference type="Proteomes" id="UP000219285">
    <property type="component" value="Chromosome"/>
</dbReference>
<dbReference type="InterPro" id="IPR050266">
    <property type="entry name" value="AB_hydrolase_sf"/>
</dbReference>
<organism evidence="2 3">
    <name type="scientific">Alteromonas pelagimontana</name>
    <dbReference type="NCBI Taxonomy" id="1858656"/>
    <lineage>
        <taxon>Bacteria</taxon>
        <taxon>Pseudomonadati</taxon>
        <taxon>Pseudomonadota</taxon>
        <taxon>Gammaproteobacteria</taxon>
        <taxon>Alteromonadales</taxon>
        <taxon>Alteromonadaceae</taxon>
        <taxon>Alteromonas/Salinimonas group</taxon>
        <taxon>Alteromonas</taxon>
    </lineage>
</organism>
<dbReference type="RefSeq" id="WP_075609179.1">
    <property type="nucleotide sequence ID" value="NZ_CP052766.1"/>
</dbReference>
<dbReference type="AlphaFoldDB" id="A0A6M4M8E9"/>
<evidence type="ECO:0000313" key="2">
    <source>
        <dbReference type="EMBL" id="QJR79494.1"/>
    </source>
</evidence>
<evidence type="ECO:0000313" key="3">
    <source>
        <dbReference type="Proteomes" id="UP000219285"/>
    </source>
</evidence>
<reference evidence="2 3" key="2">
    <citation type="submission" date="2020-04" db="EMBL/GenBank/DDBJ databases">
        <title>Complete genome sequence of Alteromonas pelagimontana 5.12T.</title>
        <authorList>
            <person name="Sinha R.K."/>
            <person name="Krishnan K.P."/>
            <person name="Kurian J.P."/>
        </authorList>
    </citation>
    <scope>NUCLEOTIDE SEQUENCE [LARGE SCALE GENOMIC DNA]</scope>
    <source>
        <strain evidence="2 3">5.12</strain>
    </source>
</reference>
<dbReference type="Gene3D" id="3.40.50.1820">
    <property type="entry name" value="alpha/beta hydrolase"/>
    <property type="match status" value="1"/>
</dbReference>
<dbReference type="OrthoDB" id="5729753at2"/>
<dbReference type="PANTHER" id="PTHR43798">
    <property type="entry name" value="MONOACYLGLYCEROL LIPASE"/>
    <property type="match status" value="1"/>
</dbReference>
<gene>
    <name evidence="2" type="ORF">CA267_001125</name>
</gene>
<keyword evidence="3" id="KW-1185">Reference proteome</keyword>
<dbReference type="EMBL" id="CP052766">
    <property type="protein sequence ID" value="QJR79494.1"/>
    <property type="molecule type" value="Genomic_DNA"/>
</dbReference>
<dbReference type="Pfam" id="PF12697">
    <property type="entry name" value="Abhydrolase_6"/>
    <property type="match status" value="1"/>
</dbReference>
<evidence type="ECO:0000259" key="1">
    <source>
        <dbReference type="Pfam" id="PF12697"/>
    </source>
</evidence>
<keyword evidence="2" id="KW-0378">Hydrolase</keyword>
<dbReference type="GO" id="GO:0016787">
    <property type="term" value="F:hydrolase activity"/>
    <property type="evidence" value="ECO:0007669"/>
    <property type="project" value="UniProtKB-KW"/>
</dbReference>
<sequence>MNHEQPLTLHFAHANGFPAASYQTLFQQLPKEWKILSVPQFGHSSRFPVAANWQHQVTELIDYVANHADDSEPVFAVGHSFGAVISFMAACEAPSLFKGVIMLDPPLVTGAYSWLLKLLKHTPLIDKITPAALSQNRRRKWQKDTDLVAYFQAKGLFKNMDRRCVEDYVQGVMKERNGHWELGFNVDVETAIFRHVPHNLKRYAGKLQCPALLVTGQDTAVCVPPQRNSFIRANKLTHQEVQGGHMFPLEYPDIVASVISSTLGEWQYEQRKKC</sequence>
<accession>A0A6M4M8E9</accession>
<dbReference type="InterPro" id="IPR000073">
    <property type="entry name" value="AB_hydrolase_1"/>
</dbReference>
<reference evidence="3" key="1">
    <citation type="submission" date="2014-12" db="EMBL/GenBank/DDBJ databases">
        <title>Complete genome sequence of a multi-drug resistant Klebsiella pneumoniae.</title>
        <authorList>
            <person name="Hua X."/>
            <person name="Chen Q."/>
            <person name="Li X."/>
            <person name="Feng Y."/>
            <person name="Ruan Z."/>
            <person name="Yu Y."/>
        </authorList>
    </citation>
    <scope>NUCLEOTIDE SEQUENCE [LARGE SCALE GENOMIC DNA]</scope>
    <source>
        <strain evidence="3">5.12</strain>
    </source>
</reference>
<feature type="domain" description="AB hydrolase-1" evidence="1">
    <location>
        <begin position="11"/>
        <end position="257"/>
    </location>
</feature>
<proteinExistence type="predicted"/>